<accession>A0A2P2NMM5</accession>
<evidence type="ECO:0000313" key="1">
    <source>
        <dbReference type="EMBL" id="MBX43729.1"/>
    </source>
</evidence>
<protein>
    <submittedName>
        <fullName evidence="1">Uncharacterized protein</fullName>
    </submittedName>
</protein>
<proteinExistence type="predicted"/>
<dbReference type="EMBL" id="GGEC01063245">
    <property type="protein sequence ID" value="MBX43729.1"/>
    <property type="molecule type" value="Transcribed_RNA"/>
</dbReference>
<name>A0A2P2NMM5_RHIMU</name>
<sequence>MISTKLMCCVLVRILDNWFNHGQENNKR</sequence>
<organism evidence="1">
    <name type="scientific">Rhizophora mucronata</name>
    <name type="common">Asiatic mangrove</name>
    <dbReference type="NCBI Taxonomy" id="61149"/>
    <lineage>
        <taxon>Eukaryota</taxon>
        <taxon>Viridiplantae</taxon>
        <taxon>Streptophyta</taxon>
        <taxon>Embryophyta</taxon>
        <taxon>Tracheophyta</taxon>
        <taxon>Spermatophyta</taxon>
        <taxon>Magnoliopsida</taxon>
        <taxon>eudicotyledons</taxon>
        <taxon>Gunneridae</taxon>
        <taxon>Pentapetalae</taxon>
        <taxon>rosids</taxon>
        <taxon>fabids</taxon>
        <taxon>Malpighiales</taxon>
        <taxon>Rhizophoraceae</taxon>
        <taxon>Rhizophora</taxon>
    </lineage>
</organism>
<reference evidence="1" key="1">
    <citation type="submission" date="2018-02" db="EMBL/GenBank/DDBJ databases">
        <title>Rhizophora mucronata_Transcriptome.</title>
        <authorList>
            <person name="Meera S.P."/>
            <person name="Sreeshan A."/>
            <person name="Augustine A."/>
        </authorList>
    </citation>
    <scope>NUCLEOTIDE SEQUENCE</scope>
    <source>
        <tissue evidence="1">Leaf</tissue>
    </source>
</reference>
<dbReference type="AlphaFoldDB" id="A0A2P2NMM5"/>